<dbReference type="InterPro" id="IPR011033">
    <property type="entry name" value="PRC_barrel-like_sf"/>
</dbReference>
<dbReference type="Pfam" id="PF05239">
    <property type="entry name" value="PRC"/>
    <property type="match status" value="1"/>
</dbReference>
<feature type="region of interest" description="Disordered" evidence="1">
    <location>
        <begin position="124"/>
        <end position="239"/>
    </location>
</feature>
<dbReference type="Gene3D" id="3.90.50.10">
    <property type="entry name" value="Photosynthetic Reaction Center, subunit H, domain 2"/>
    <property type="match status" value="1"/>
</dbReference>
<reference evidence="3 4" key="1">
    <citation type="submission" date="2023-06" db="EMBL/GenBank/DDBJ databases">
        <title>The Gram-positive Non-spore-bearing Anaerobic Bacilli of Human Feces.</title>
        <authorList>
            <person name="Eggerth A.H."/>
        </authorList>
    </citation>
    <scope>NUCLEOTIDE SEQUENCE [LARGE SCALE GENOMIC DNA]</scope>
    <source>
        <strain evidence="3 4">CBA3108</strain>
    </source>
</reference>
<protein>
    <submittedName>
        <fullName evidence="3">Photosystem reaction center subunit H</fullName>
    </submittedName>
</protein>
<sequence>MDISAMDPKDIPGLFDAEVVGPDGEKVGTIQQIFADEVTGAVTFVTVLSEGHEYFIPVRGAEYSTSHVNVPFDRDVIKTAPEASQEEDLSRDREVEVYGHYGMEPARRSGLEIDDDDIVIAQPGRGVVNESDAVDAQEVDDEVLDADVVEEDVDVEAGEAESEEAVSGDDERGDDEAGQDTAISPIVLPSAPFDDDDFPEDADVDEESRPEVLSDGHSTDDDDDSDDEVRSAEPAPAMGLPAGAKLRRYVVTDLVTVQIPVRREVVCWEDAEGNIHEFDKVEAPEEAKKAGVPGQATWWFNDGPEAPVG</sequence>
<dbReference type="EMBL" id="CP115668">
    <property type="protein sequence ID" value="WCC79828.1"/>
    <property type="molecule type" value="Genomic_DNA"/>
</dbReference>
<feature type="compositionally biased region" description="Basic and acidic residues" evidence="1">
    <location>
        <begin position="207"/>
        <end position="219"/>
    </location>
</feature>
<organism evidence="3 4">
    <name type="scientific">Cutibacterium equinum</name>
    <dbReference type="NCBI Taxonomy" id="3016342"/>
    <lineage>
        <taxon>Bacteria</taxon>
        <taxon>Bacillati</taxon>
        <taxon>Actinomycetota</taxon>
        <taxon>Actinomycetes</taxon>
        <taxon>Propionibacteriales</taxon>
        <taxon>Propionibacteriaceae</taxon>
        <taxon>Cutibacterium</taxon>
    </lineage>
</organism>
<proteinExistence type="predicted"/>
<dbReference type="RefSeq" id="WP_271418013.1">
    <property type="nucleotide sequence ID" value="NZ_CP115668.1"/>
</dbReference>
<dbReference type="InterPro" id="IPR027275">
    <property type="entry name" value="PRC-brl_dom"/>
</dbReference>
<feature type="compositionally biased region" description="Acidic residues" evidence="1">
    <location>
        <begin position="132"/>
        <end position="178"/>
    </location>
</feature>
<dbReference type="InterPro" id="IPR014747">
    <property type="entry name" value="Bac_photo_RC_H_C"/>
</dbReference>
<dbReference type="Proteomes" id="UP001212097">
    <property type="component" value="Chromosome"/>
</dbReference>
<keyword evidence="4" id="KW-1185">Reference proteome</keyword>
<evidence type="ECO:0000313" key="3">
    <source>
        <dbReference type="EMBL" id="WCC79828.1"/>
    </source>
</evidence>
<gene>
    <name evidence="3" type="ORF">O6R08_10255</name>
</gene>
<dbReference type="SUPFAM" id="SSF50346">
    <property type="entry name" value="PRC-barrel domain"/>
    <property type="match status" value="1"/>
</dbReference>
<feature type="compositionally biased region" description="Acidic residues" evidence="1">
    <location>
        <begin position="193"/>
        <end position="206"/>
    </location>
</feature>
<evidence type="ECO:0000256" key="1">
    <source>
        <dbReference type="SAM" id="MobiDB-lite"/>
    </source>
</evidence>
<evidence type="ECO:0000259" key="2">
    <source>
        <dbReference type="Pfam" id="PF05239"/>
    </source>
</evidence>
<accession>A0ABY7QXR0</accession>
<feature type="domain" description="PRC-barrel" evidence="2">
    <location>
        <begin position="14"/>
        <end position="73"/>
    </location>
</feature>
<name>A0ABY7QXR0_9ACTN</name>
<evidence type="ECO:0000313" key="4">
    <source>
        <dbReference type="Proteomes" id="UP001212097"/>
    </source>
</evidence>